<evidence type="ECO:0000259" key="10">
    <source>
        <dbReference type="Pfam" id="PF01545"/>
    </source>
</evidence>
<keyword evidence="7 9" id="KW-0472">Membrane</keyword>
<comment type="similarity">
    <text evidence="2">Belongs to the cation diffusion facilitator (CDF) transporter (TC 2.A.4) family. SLC30A subfamily.</text>
</comment>
<gene>
    <name evidence="12" type="ORF">BJ508DRAFT_202539</name>
</gene>
<dbReference type="InterPro" id="IPR027469">
    <property type="entry name" value="Cation_efflux_TMD_sf"/>
</dbReference>
<proteinExistence type="inferred from homology"/>
<feature type="transmembrane region" description="Helical" evidence="9">
    <location>
        <begin position="40"/>
        <end position="56"/>
    </location>
</feature>
<dbReference type="SUPFAM" id="SSF161111">
    <property type="entry name" value="Cation efflux protein transmembrane domain-like"/>
    <property type="match status" value="1"/>
</dbReference>
<dbReference type="GO" id="GO:0006882">
    <property type="term" value="P:intracellular zinc ion homeostasis"/>
    <property type="evidence" value="ECO:0007669"/>
    <property type="project" value="TreeGrafter"/>
</dbReference>
<dbReference type="FunFam" id="1.20.1510.10:FF:000021">
    <property type="entry name" value="Solute carrier family 30 (Zinc transporter), member 1"/>
    <property type="match status" value="1"/>
</dbReference>
<dbReference type="Pfam" id="PF16916">
    <property type="entry name" value="ZT_dimer"/>
    <property type="match status" value="1"/>
</dbReference>
<evidence type="ECO:0000259" key="11">
    <source>
        <dbReference type="Pfam" id="PF16916"/>
    </source>
</evidence>
<evidence type="ECO:0000256" key="1">
    <source>
        <dbReference type="ARBA" id="ARBA00004141"/>
    </source>
</evidence>
<keyword evidence="6 9" id="KW-1133">Transmembrane helix</keyword>
<feature type="transmembrane region" description="Helical" evidence="9">
    <location>
        <begin position="306"/>
        <end position="323"/>
    </location>
</feature>
<feature type="transmembrane region" description="Helical" evidence="9">
    <location>
        <begin position="12"/>
        <end position="34"/>
    </location>
</feature>
<dbReference type="GO" id="GO:0005385">
    <property type="term" value="F:zinc ion transmembrane transporter activity"/>
    <property type="evidence" value="ECO:0007669"/>
    <property type="project" value="TreeGrafter"/>
</dbReference>
<name>A0A3N4IS83_ASCIM</name>
<feature type="compositionally biased region" description="Basic and acidic residues" evidence="8">
    <location>
        <begin position="139"/>
        <end position="154"/>
    </location>
</feature>
<sequence length="495" mass="53046">MGFSRSSRIITLLIIDTIFFFLELTVGYAVHSLALVADSFHMLNDVFSLVVALWAIKLAKQKTSCNHYTYGWQRAEVLGALVNGVFLLALCLTIALEALQRLIDPPDITNPVLILCVGSAGLASNIVGLFLFHDHGHGHGGHGHDHGKDEEHGKRFGGLDPAQEHGSISEILPGAVVSSFAARPENPRLDALRSPGRHVQDADNDENTPLLNRTASHPHSGGSNDSTLNALERVDSSAIHEGHNHTRPHTPEGHGHSHGGHSHGDLNMRGVFLHVLGDALGNVGVIATALFIMFSDWKYKFYADPIISLFITVIIFSSAMPLCKTAGKILLQAVPGHINLEEVKDDLKSLPGVEDVHELHIWQLSDSKMVSSVHVRVSFEGEGEPAGNITAKYNAIDRAIRSCLHAYGIHSSTIQQEFVAKHPGSLPRGVPHATGENGDASGDVVVWRNKVGHVVIPSGACLLDCGDNCEEGKCCPAPTSAGPASATTTPPPERA</sequence>
<feature type="region of interest" description="Disordered" evidence="8">
    <location>
        <begin position="139"/>
        <end position="164"/>
    </location>
</feature>
<feature type="transmembrane region" description="Helical" evidence="9">
    <location>
        <begin position="108"/>
        <end position="132"/>
    </location>
</feature>
<dbReference type="SUPFAM" id="SSF160240">
    <property type="entry name" value="Cation efflux protein cytoplasmic domain-like"/>
    <property type="match status" value="1"/>
</dbReference>
<dbReference type="Proteomes" id="UP000275078">
    <property type="component" value="Unassembled WGS sequence"/>
</dbReference>
<dbReference type="InterPro" id="IPR002524">
    <property type="entry name" value="Cation_efflux"/>
</dbReference>
<evidence type="ECO:0000313" key="12">
    <source>
        <dbReference type="EMBL" id="RPA88267.1"/>
    </source>
</evidence>
<evidence type="ECO:0000256" key="3">
    <source>
        <dbReference type="ARBA" id="ARBA00022448"/>
    </source>
</evidence>
<dbReference type="NCBIfam" id="TIGR01297">
    <property type="entry name" value="CDF"/>
    <property type="match status" value="2"/>
</dbReference>
<keyword evidence="5" id="KW-0862">Zinc</keyword>
<dbReference type="STRING" id="1160509.A0A3N4IS83"/>
<evidence type="ECO:0000256" key="9">
    <source>
        <dbReference type="SAM" id="Phobius"/>
    </source>
</evidence>
<dbReference type="Gene3D" id="1.20.1510.10">
    <property type="entry name" value="Cation efflux protein transmembrane domain"/>
    <property type="match status" value="2"/>
</dbReference>
<feature type="domain" description="Cation efflux protein cytoplasmic" evidence="11">
    <location>
        <begin position="337"/>
        <end position="416"/>
    </location>
</feature>
<feature type="transmembrane region" description="Helical" evidence="9">
    <location>
        <begin position="271"/>
        <end position="294"/>
    </location>
</feature>
<dbReference type="GO" id="GO:0016020">
    <property type="term" value="C:membrane"/>
    <property type="evidence" value="ECO:0007669"/>
    <property type="project" value="UniProtKB-SubCell"/>
</dbReference>
<evidence type="ECO:0000256" key="7">
    <source>
        <dbReference type="ARBA" id="ARBA00023136"/>
    </source>
</evidence>
<accession>A0A3N4IS83</accession>
<dbReference type="InterPro" id="IPR058533">
    <property type="entry name" value="Cation_efflux_TM"/>
</dbReference>
<evidence type="ECO:0000256" key="2">
    <source>
        <dbReference type="ARBA" id="ARBA00008873"/>
    </source>
</evidence>
<evidence type="ECO:0000256" key="6">
    <source>
        <dbReference type="ARBA" id="ARBA00022989"/>
    </source>
</evidence>
<feature type="domain" description="Cation efflux protein transmembrane" evidence="10">
    <location>
        <begin position="10"/>
        <end position="331"/>
    </location>
</feature>
<keyword evidence="13" id="KW-1185">Reference proteome</keyword>
<feature type="transmembrane region" description="Helical" evidence="9">
    <location>
        <begin position="77"/>
        <end position="96"/>
    </location>
</feature>
<feature type="compositionally biased region" description="Polar residues" evidence="8">
    <location>
        <begin position="207"/>
        <end position="228"/>
    </location>
</feature>
<reference evidence="12 13" key="1">
    <citation type="journal article" date="2018" name="Nat. Ecol. Evol.">
        <title>Pezizomycetes genomes reveal the molecular basis of ectomycorrhizal truffle lifestyle.</title>
        <authorList>
            <person name="Murat C."/>
            <person name="Payen T."/>
            <person name="Noel B."/>
            <person name="Kuo A."/>
            <person name="Morin E."/>
            <person name="Chen J."/>
            <person name="Kohler A."/>
            <person name="Krizsan K."/>
            <person name="Balestrini R."/>
            <person name="Da Silva C."/>
            <person name="Montanini B."/>
            <person name="Hainaut M."/>
            <person name="Levati E."/>
            <person name="Barry K.W."/>
            <person name="Belfiori B."/>
            <person name="Cichocki N."/>
            <person name="Clum A."/>
            <person name="Dockter R.B."/>
            <person name="Fauchery L."/>
            <person name="Guy J."/>
            <person name="Iotti M."/>
            <person name="Le Tacon F."/>
            <person name="Lindquist E.A."/>
            <person name="Lipzen A."/>
            <person name="Malagnac F."/>
            <person name="Mello A."/>
            <person name="Molinier V."/>
            <person name="Miyauchi S."/>
            <person name="Poulain J."/>
            <person name="Riccioni C."/>
            <person name="Rubini A."/>
            <person name="Sitrit Y."/>
            <person name="Splivallo R."/>
            <person name="Traeger S."/>
            <person name="Wang M."/>
            <person name="Zifcakova L."/>
            <person name="Wipf D."/>
            <person name="Zambonelli A."/>
            <person name="Paolocci F."/>
            <person name="Nowrousian M."/>
            <person name="Ottonello S."/>
            <person name="Baldrian P."/>
            <person name="Spatafora J.W."/>
            <person name="Henrissat B."/>
            <person name="Nagy L.G."/>
            <person name="Aury J.M."/>
            <person name="Wincker P."/>
            <person name="Grigoriev I.V."/>
            <person name="Bonfante P."/>
            <person name="Martin F.M."/>
        </authorList>
    </citation>
    <scope>NUCLEOTIDE SEQUENCE [LARGE SCALE GENOMIC DNA]</scope>
    <source>
        <strain evidence="12 13">RN42</strain>
    </source>
</reference>
<feature type="compositionally biased region" description="Basic and acidic residues" evidence="8">
    <location>
        <begin position="241"/>
        <end position="255"/>
    </location>
</feature>
<feature type="region of interest" description="Disordered" evidence="8">
    <location>
        <begin position="187"/>
        <end position="228"/>
    </location>
</feature>
<dbReference type="OrthoDB" id="9944568at2759"/>
<evidence type="ECO:0000256" key="4">
    <source>
        <dbReference type="ARBA" id="ARBA00022692"/>
    </source>
</evidence>
<keyword evidence="3" id="KW-0813">Transport</keyword>
<protein>
    <submittedName>
        <fullName evidence="12">Cation efflux protein</fullName>
    </submittedName>
</protein>
<evidence type="ECO:0000256" key="5">
    <source>
        <dbReference type="ARBA" id="ARBA00022833"/>
    </source>
</evidence>
<dbReference type="Pfam" id="PF01545">
    <property type="entry name" value="Cation_efflux"/>
    <property type="match status" value="1"/>
</dbReference>
<keyword evidence="4 9" id="KW-0812">Transmembrane</keyword>
<dbReference type="InterPro" id="IPR027470">
    <property type="entry name" value="Cation_efflux_CTD"/>
</dbReference>
<evidence type="ECO:0000256" key="8">
    <source>
        <dbReference type="SAM" id="MobiDB-lite"/>
    </source>
</evidence>
<comment type="subcellular location">
    <subcellularLocation>
        <location evidence="1">Membrane</location>
        <topology evidence="1">Multi-pass membrane protein</topology>
    </subcellularLocation>
</comment>
<organism evidence="12 13">
    <name type="scientific">Ascobolus immersus RN42</name>
    <dbReference type="NCBI Taxonomy" id="1160509"/>
    <lineage>
        <taxon>Eukaryota</taxon>
        <taxon>Fungi</taxon>
        <taxon>Dikarya</taxon>
        <taxon>Ascomycota</taxon>
        <taxon>Pezizomycotina</taxon>
        <taxon>Pezizomycetes</taxon>
        <taxon>Pezizales</taxon>
        <taxon>Ascobolaceae</taxon>
        <taxon>Ascobolus</taxon>
    </lineage>
</organism>
<feature type="region of interest" description="Disordered" evidence="8">
    <location>
        <begin position="241"/>
        <end position="263"/>
    </location>
</feature>
<dbReference type="EMBL" id="ML119645">
    <property type="protein sequence ID" value="RPA88267.1"/>
    <property type="molecule type" value="Genomic_DNA"/>
</dbReference>
<dbReference type="FunFam" id="1.20.1510.10:FF:000024">
    <property type="entry name" value="Solute carrier family 30 (Zinc transporter), member 1"/>
    <property type="match status" value="1"/>
</dbReference>
<dbReference type="InterPro" id="IPR036837">
    <property type="entry name" value="Cation_efflux_CTD_sf"/>
</dbReference>
<dbReference type="PANTHER" id="PTHR45820">
    <property type="entry name" value="FI23527P1"/>
    <property type="match status" value="1"/>
</dbReference>
<dbReference type="PANTHER" id="PTHR45820:SF4">
    <property type="entry name" value="ZINC TRANSPORTER 63C, ISOFORM F"/>
    <property type="match status" value="1"/>
</dbReference>
<evidence type="ECO:0000313" key="13">
    <source>
        <dbReference type="Proteomes" id="UP000275078"/>
    </source>
</evidence>
<dbReference type="AlphaFoldDB" id="A0A3N4IS83"/>